<feature type="chain" id="PRO_5011710024" description="histidine kinase" evidence="9">
    <location>
        <begin position="19"/>
        <end position="566"/>
    </location>
</feature>
<feature type="signal peptide" evidence="9">
    <location>
        <begin position="1"/>
        <end position="18"/>
    </location>
</feature>
<dbReference type="InterPro" id="IPR011990">
    <property type="entry name" value="TPR-like_helical_dom_sf"/>
</dbReference>
<keyword evidence="6 11" id="KW-0418">Kinase</keyword>
<dbReference type="SMART" id="SM00028">
    <property type="entry name" value="TPR"/>
    <property type="match status" value="3"/>
</dbReference>
<dbReference type="PANTHER" id="PTHR41523">
    <property type="entry name" value="TWO-COMPONENT SYSTEM SENSOR PROTEIN"/>
    <property type="match status" value="1"/>
</dbReference>
<protein>
    <recommendedName>
        <fullName evidence="2">histidine kinase</fullName>
        <ecNumber evidence="2">2.7.13.3</ecNumber>
    </recommendedName>
</protein>
<feature type="domain" description="Signal transduction histidine kinase subgroup 2 dimerisation and phosphoacceptor" evidence="10">
    <location>
        <begin position="380"/>
        <end position="453"/>
    </location>
</feature>
<keyword evidence="5" id="KW-0547">Nucleotide-binding</keyword>
<comment type="catalytic activity">
    <reaction evidence="1">
        <text>ATP + protein L-histidine = ADP + protein N-phospho-L-histidine.</text>
        <dbReference type="EC" id="2.7.13.3"/>
    </reaction>
</comment>
<evidence type="ECO:0000256" key="1">
    <source>
        <dbReference type="ARBA" id="ARBA00000085"/>
    </source>
</evidence>
<dbReference type="AlphaFoldDB" id="A0A1I1X6R6"/>
<evidence type="ECO:0000313" key="11">
    <source>
        <dbReference type="EMBL" id="SFE02298.1"/>
    </source>
</evidence>
<dbReference type="InterPro" id="IPR011495">
    <property type="entry name" value="Sig_transdc_His_kin_sub2_dim/P"/>
</dbReference>
<feature type="transmembrane region" description="Helical" evidence="8">
    <location>
        <begin position="327"/>
        <end position="347"/>
    </location>
</feature>
<accession>A0A1I1X6R6</accession>
<keyword evidence="8" id="KW-0472">Membrane</keyword>
<keyword evidence="9" id="KW-0732">Signal</keyword>
<evidence type="ECO:0000259" key="10">
    <source>
        <dbReference type="Pfam" id="PF07568"/>
    </source>
</evidence>
<dbReference type="EMBL" id="FOMH01000018">
    <property type="protein sequence ID" value="SFE02298.1"/>
    <property type="molecule type" value="Genomic_DNA"/>
</dbReference>
<organism evidence="11 12">
    <name type="scientific">Flavobacterium phragmitis</name>
    <dbReference type="NCBI Taxonomy" id="739143"/>
    <lineage>
        <taxon>Bacteria</taxon>
        <taxon>Pseudomonadati</taxon>
        <taxon>Bacteroidota</taxon>
        <taxon>Flavobacteriia</taxon>
        <taxon>Flavobacteriales</taxon>
        <taxon>Flavobacteriaceae</taxon>
        <taxon>Flavobacterium</taxon>
    </lineage>
</organism>
<dbReference type="Proteomes" id="UP000199672">
    <property type="component" value="Unassembled WGS sequence"/>
</dbReference>
<dbReference type="EC" id="2.7.13.3" evidence="2"/>
<evidence type="ECO:0000256" key="8">
    <source>
        <dbReference type="SAM" id="Phobius"/>
    </source>
</evidence>
<evidence type="ECO:0000256" key="7">
    <source>
        <dbReference type="ARBA" id="ARBA00022840"/>
    </source>
</evidence>
<keyword evidence="7" id="KW-0067">ATP-binding</keyword>
<keyword evidence="12" id="KW-1185">Reference proteome</keyword>
<evidence type="ECO:0000256" key="3">
    <source>
        <dbReference type="ARBA" id="ARBA00022553"/>
    </source>
</evidence>
<dbReference type="InterPro" id="IPR019734">
    <property type="entry name" value="TPR_rpt"/>
</dbReference>
<dbReference type="Gene3D" id="1.25.40.10">
    <property type="entry name" value="Tetratricopeptide repeat domain"/>
    <property type="match status" value="1"/>
</dbReference>
<evidence type="ECO:0000256" key="2">
    <source>
        <dbReference type="ARBA" id="ARBA00012438"/>
    </source>
</evidence>
<proteinExistence type="predicted"/>
<sequence length="566" mass="66897">MRFRISLFLILTSLICFGQSSFEHLKKDLEQKIIHCNFKEALEIINANGDMYQGSAKVELDIMKMKILTELGLYDESFKLSQNLVSNSQTTPEQQHKIHVERALVFEINDDYSSCLKELNKAEQLISKYPHLKYKNYTNFLIRKSSYYRVTGSSKIAYNLALQAEKYAKTVNDTLNMPVVQLIIALGNRKIDSEKELQHYKRALYLYKRQHHYEAVISMYTNLSYYYFDKKEYQPATVYIDSALAIVSKSNVLSYTADVYKTKSMILEQEKKSDSALYYFKKASEYYKKFYSEQRDLKIKELETQYNFEKEKTEKQSLKKDIKNSRIFNTTLIISVLVLALFIRQLMMNKRKIEKQRRKIFENNLALKTSLEEKQFLVQELNHRVKNNLAVILSLIDFQKEQEKNEDYKYRFDDLYQRIKTIMIAHELYTYSVNYNDNALVETRNYLEKIFETHQNSTIRAFTYINDTEKIYFNVDKILSLGLLLNELVTNSIKHANPVGKLILNLELRKTNENQIIVHYFDNGTVFNFEKNNDSLGLIIIEGMVKQLKGNYTREDAHYKIVFPND</sequence>
<gene>
    <name evidence="11" type="ORF">SAMN05216297_11851</name>
</gene>
<dbReference type="STRING" id="739143.SAMN05216297_11851"/>
<dbReference type="InterPro" id="IPR036890">
    <property type="entry name" value="HATPase_C_sf"/>
</dbReference>
<evidence type="ECO:0000256" key="9">
    <source>
        <dbReference type="SAM" id="SignalP"/>
    </source>
</evidence>
<dbReference type="Pfam" id="PF07568">
    <property type="entry name" value="HisKA_2"/>
    <property type="match status" value="1"/>
</dbReference>
<evidence type="ECO:0000313" key="12">
    <source>
        <dbReference type="Proteomes" id="UP000199672"/>
    </source>
</evidence>
<evidence type="ECO:0000256" key="5">
    <source>
        <dbReference type="ARBA" id="ARBA00022741"/>
    </source>
</evidence>
<dbReference type="Gene3D" id="3.30.450.20">
    <property type="entry name" value="PAS domain"/>
    <property type="match status" value="1"/>
</dbReference>
<keyword evidence="8" id="KW-1133">Transmembrane helix</keyword>
<keyword evidence="8" id="KW-0812">Transmembrane</keyword>
<keyword evidence="4" id="KW-0808">Transferase</keyword>
<dbReference type="SUPFAM" id="SSF55874">
    <property type="entry name" value="ATPase domain of HSP90 chaperone/DNA topoisomerase II/histidine kinase"/>
    <property type="match status" value="1"/>
</dbReference>
<reference evidence="12" key="1">
    <citation type="submission" date="2016-10" db="EMBL/GenBank/DDBJ databases">
        <authorList>
            <person name="Varghese N."/>
            <person name="Submissions S."/>
        </authorList>
    </citation>
    <scope>NUCLEOTIDE SEQUENCE [LARGE SCALE GENOMIC DNA]</scope>
    <source>
        <strain evidence="12">CGMCC 1.10370</strain>
    </source>
</reference>
<dbReference type="GO" id="GO:0004673">
    <property type="term" value="F:protein histidine kinase activity"/>
    <property type="evidence" value="ECO:0007669"/>
    <property type="project" value="UniProtKB-EC"/>
</dbReference>
<dbReference type="GO" id="GO:0005524">
    <property type="term" value="F:ATP binding"/>
    <property type="evidence" value="ECO:0007669"/>
    <property type="project" value="UniProtKB-KW"/>
</dbReference>
<evidence type="ECO:0000256" key="6">
    <source>
        <dbReference type="ARBA" id="ARBA00022777"/>
    </source>
</evidence>
<dbReference type="SUPFAM" id="SSF48452">
    <property type="entry name" value="TPR-like"/>
    <property type="match status" value="1"/>
</dbReference>
<dbReference type="Gene3D" id="3.30.565.10">
    <property type="entry name" value="Histidine kinase-like ATPase, C-terminal domain"/>
    <property type="match status" value="1"/>
</dbReference>
<dbReference type="PANTHER" id="PTHR41523:SF8">
    <property type="entry name" value="ETHYLENE RESPONSE SENSOR PROTEIN"/>
    <property type="match status" value="1"/>
</dbReference>
<name>A0A1I1X6R6_9FLAO</name>
<keyword evidence="3" id="KW-0597">Phosphoprotein</keyword>
<evidence type="ECO:0000256" key="4">
    <source>
        <dbReference type="ARBA" id="ARBA00022679"/>
    </source>
</evidence>